<dbReference type="Gene3D" id="1.10.220.20">
    <property type="match status" value="1"/>
</dbReference>
<dbReference type="GO" id="GO:0005085">
    <property type="term" value="F:guanyl-nucleotide exchange factor activity"/>
    <property type="evidence" value="ECO:0007669"/>
    <property type="project" value="UniProtKB-KW"/>
</dbReference>
<evidence type="ECO:0000256" key="13">
    <source>
        <dbReference type="SAM" id="Coils"/>
    </source>
</evidence>
<dbReference type="GO" id="GO:0032012">
    <property type="term" value="P:regulation of ARF protein signal transduction"/>
    <property type="evidence" value="ECO:0007669"/>
    <property type="project" value="InterPro"/>
</dbReference>
<dbReference type="Pfam" id="PF01369">
    <property type="entry name" value="Sec7"/>
    <property type="match status" value="1"/>
</dbReference>
<feature type="domain" description="PH" evidence="14">
    <location>
        <begin position="259"/>
        <end position="383"/>
    </location>
</feature>
<dbReference type="SMART" id="SM00233">
    <property type="entry name" value="PH"/>
    <property type="match status" value="1"/>
</dbReference>
<dbReference type="AlphaFoldDB" id="A0A2K6GKZ9"/>
<dbReference type="FunFam" id="1.10.1000.11:FF:000002">
    <property type="entry name" value="Cytohesin 1"/>
    <property type="match status" value="1"/>
</dbReference>
<evidence type="ECO:0000256" key="11">
    <source>
        <dbReference type="ARBA" id="ARBA00040245"/>
    </source>
</evidence>
<dbReference type="Proteomes" id="UP000233160">
    <property type="component" value="Unassembled WGS sequence"/>
</dbReference>
<evidence type="ECO:0000259" key="15">
    <source>
        <dbReference type="PROSITE" id="PS50190"/>
    </source>
</evidence>
<evidence type="ECO:0000256" key="7">
    <source>
        <dbReference type="ARBA" id="ARBA00023054"/>
    </source>
</evidence>
<dbReference type="GO" id="GO:0005737">
    <property type="term" value="C:cytoplasm"/>
    <property type="evidence" value="ECO:0007669"/>
    <property type="project" value="UniProtKB-SubCell"/>
</dbReference>
<dbReference type="Ensembl" id="ENSPCOT00000037667.1">
    <property type="protein sequence ID" value="ENSPCOP00000026884.1"/>
    <property type="gene ID" value="ENSPCOG00000025849.1"/>
</dbReference>
<reference evidence="16" key="1">
    <citation type="submission" date="2025-08" db="UniProtKB">
        <authorList>
            <consortium name="Ensembl"/>
        </authorList>
    </citation>
    <scope>IDENTIFICATION</scope>
</reference>
<keyword evidence="7 13" id="KW-0175">Coiled coil</keyword>
<dbReference type="GO" id="GO:0005886">
    <property type="term" value="C:plasma membrane"/>
    <property type="evidence" value="ECO:0007669"/>
    <property type="project" value="UniProtKB-SubCell"/>
</dbReference>
<evidence type="ECO:0000259" key="14">
    <source>
        <dbReference type="PROSITE" id="PS50003"/>
    </source>
</evidence>
<evidence type="ECO:0000313" key="16">
    <source>
        <dbReference type="Ensembl" id="ENSPCOP00000026884.1"/>
    </source>
</evidence>
<evidence type="ECO:0000313" key="17">
    <source>
        <dbReference type="Proteomes" id="UP000233160"/>
    </source>
</evidence>
<dbReference type="SUPFAM" id="SSF50729">
    <property type="entry name" value="PH domain-like"/>
    <property type="match status" value="1"/>
</dbReference>
<dbReference type="Gene3D" id="2.30.29.30">
    <property type="entry name" value="Pleckstrin-homology domain (PH domain)/Phosphotyrosine-binding domain (PTB)"/>
    <property type="match status" value="1"/>
</dbReference>
<dbReference type="Gene3D" id="1.10.1000.11">
    <property type="entry name" value="Arf Nucleotide-binding Site Opener,domain 2"/>
    <property type="match status" value="1"/>
</dbReference>
<keyword evidence="8" id="KW-0446">Lipid-binding</keyword>
<gene>
    <name evidence="16" type="primary">CYTH2</name>
</gene>
<dbReference type="CDD" id="cd00171">
    <property type="entry name" value="Sec7"/>
    <property type="match status" value="1"/>
</dbReference>
<organism evidence="16 17">
    <name type="scientific">Propithecus coquereli</name>
    <name type="common">Coquerel's sifaka</name>
    <name type="synonym">Propithecus verreauxi coquereli</name>
    <dbReference type="NCBI Taxonomy" id="379532"/>
    <lineage>
        <taxon>Eukaryota</taxon>
        <taxon>Metazoa</taxon>
        <taxon>Chordata</taxon>
        <taxon>Craniata</taxon>
        <taxon>Vertebrata</taxon>
        <taxon>Euteleostomi</taxon>
        <taxon>Mammalia</taxon>
        <taxon>Eutheria</taxon>
        <taxon>Euarchontoglires</taxon>
        <taxon>Primates</taxon>
        <taxon>Strepsirrhini</taxon>
        <taxon>Lemuriformes</taxon>
        <taxon>Indriidae</taxon>
        <taxon>Propithecus</taxon>
    </lineage>
</organism>
<proteinExistence type="predicted"/>
<feature type="domain" description="SEC7" evidence="15">
    <location>
        <begin position="54"/>
        <end position="241"/>
    </location>
</feature>
<dbReference type="Pfam" id="PF00169">
    <property type="entry name" value="PH"/>
    <property type="match status" value="1"/>
</dbReference>
<evidence type="ECO:0000256" key="10">
    <source>
        <dbReference type="ARBA" id="ARBA00023273"/>
    </source>
</evidence>
<dbReference type="InterPro" id="IPR035999">
    <property type="entry name" value="Sec7_dom_sf"/>
</dbReference>
<dbReference type="STRING" id="379532.ENSPCOP00000026884"/>
<dbReference type="InterPro" id="IPR011993">
    <property type="entry name" value="PH-like_dom_sf"/>
</dbReference>
<dbReference type="GeneTree" id="ENSGT00940000160074"/>
<feature type="coiled-coil region" evidence="13">
    <location>
        <begin position="19"/>
        <end position="53"/>
    </location>
</feature>
<evidence type="ECO:0000256" key="8">
    <source>
        <dbReference type="ARBA" id="ARBA00023121"/>
    </source>
</evidence>
<dbReference type="InterPro" id="IPR001849">
    <property type="entry name" value="PH_domain"/>
</dbReference>
<keyword evidence="9" id="KW-0472">Membrane</keyword>
<evidence type="ECO:0000256" key="5">
    <source>
        <dbReference type="ARBA" id="ARBA00022490"/>
    </source>
</evidence>
<dbReference type="SUPFAM" id="SSF48425">
    <property type="entry name" value="Sec7 domain"/>
    <property type="match status" value="1"/>
</dbReference>
<evidence type="ECO:0000256" key="4">
    <source>
        <dbReference type="ARBA" id="ARBA00022475"/>
    </source>
</evidence>
<sequence length="407" mass="47105">MEDGVYEPPDLTPEERMELENIRRRKQELLVEIQRLREELSEAMSEVEGLEANEGSKTLQRNRKMAMGRKKFNMDPKKGIQFLVENELLQNTPEEIARFLYKGEGLNKTAIGDYLGEREELNLAVLHAFVDLHEFTDLNLVQALRQFLWSFRLPGEAQKIDRMMEAFAQRYCLCNPGVFQSTDTCYVLSFAVIMLNTSLHNPNVRDKPGLERFVAMNRGINEGGDLPEELLRNLYDSIRNEPFKIPEDDGNDLTHTFFNPDREGWLLKLEAPSPPLSPGGRVKTWKRRWFILTDNCLYYFEYTTVRHPRGGRPSETGKTLSTPLLPRNCFELYIPNNKGQLIKACKTEADGRVVEGNHMVYRISAPTQEEKDEWIKSIQAAVSVDPFYEMLAARKKRISIKKKQEQP</sequence>
<keyword evidence="6" id="KW-0344">Guanine-nucleotide releasing factor</keyword>
<evidence type="ECO:0000256" key="6">
    <source>
        <dbReference type="ARBA" id="ARBA00022658"/>
    </source>
</evidence>
<evidence type="ECO:0000256" key="2">
    <source>
        <dbReference type="ARBA" id="ARBA00004496"/>
    </source>
</evidence>
<dbReference type="GO" id="GO:0030426">
    <property type="term" value="C:growth cone"/>
    <property type="evidence" value="ECO:0007669"/>
    <property type="project" value="UniProtKB-SubCell"/>
</dbReference>
<dbReference type="SMART" id="SM00222">
    <property type="entry name" value="Sec7"/>
    <property type="match status" value="1"/>
</dbReference>
<evidence type="ECO:0000256" key="1">
    <source>
        <dbReference type="ARBA" id="ARBA00004202"/>
    </source>
</evidence>
<dbReference type="PANTHER" id="PTHR10663:SF343">
    <property type="entry name" value="CYTOHESIN-2"/>
    <property type="match status" value="1"/>
</dbReference>
<keyword evidence="10" id="KW-0966">Cell projection</keyword>
<reference evidence="16" key="2">
    <citation type="submission" date="2025-09" db="UniProtKB">
        <authorList>
            <consortium name="Ensembl"/>
        </authorList>
    </citation>
    <scope>IDENTIFICATION</scope>
</reference>
<dbReference type="InterPro" id="IPR000904">
    <property type="entry name" value="Sec7_dom"/>
</dbReference>
<dbReference type="GO" id="GO:0008289">
    <property type="term" value="F:lipid binding"/>
    <property type="evidence" value="ECO:0007669"/>
    <property type="project" value="UniProtKB-KW"/>
</dbReference>
<keyword evidence="4" id="KW-1003">Cell membrane</keyword>
<dbReference type="CDD" id="cd01252">
    <property type="entry name" value="PH_GRP1-like"/>
    <property type="match status" value="1"/>
</dbReference>
<dbReference type="PROSITE" id="PS50190">
    <property type="entry name" value="SEC7"/>
    <property type="match status" value="1"/>
</dbReference>
<protein>
    <recommendedName>
        <fullName evidence="11">Cytohesin-2</fullName>
    </recommendedName>
    <alternativeName>
        <fullName evidence="12">PH, SEC7 and coiled-coil domain-containing protein 2</fullName>
    </alternativeName>
</protein>
<evidence type="ECO:0000256" key="3">
    <source>
        <dbReference type="ARBA" id="ARBA00004624"/>
    </source>
</evidence>
<dbReference type="InterPro" id="IPR023394">
    <property type="entry name" value="Sec7_C_sf"/>
</dbReference>
<dbReference type="PANTHER" id="PTHR10663">
    <property type="entry name" value="GUANYL-NUCLEOTIDE EXCHANGE FACTOR"/>
    <property type="match status" value="1"/>
</dbReference>
<dbReference type="PROSITE" id="PS50003">
    <property type="entry name" value="PH_DOMAIN"/>
    <property type="match status" value="1"/>
</dbReference>
<comment type="subcellular location">
    <subcellularLocation>
        <location evidence="1">Cell membrane</location>
        <topology evidence="1">Peripheral membrane protein</topology>
    </subcellularLocation>
    <subcellularLocation>
        <location evidence="3">Cell projection</location>
        <location evidence="3">Growth cone</location>
    </subcellularLocation>
    <subcellularLocation>
        <location evidence="2">Cytoplasm</location>
    </subcellularLocation>
</comment>
<keyword evidence="17" id="KW-1185">Reference proteome</keyword>
<evidence type="ECO:0000256" key="12">
    <source>
        <dbReference type="ARBA" id="ARBA00042728"/>
    </source>
</evidence>
<keyword evidence="5" id="KW-0963">Cytoplasm</keyword>
<dbReference type="FunFam" id="1.10.220.20:FF:000003">
    <property type="entry name" value="Cytohesin 1"/>
    <property type="match status" value="1"/>
</dbReference>
<name>A0A2K6GKZ9_PROCO</name>
<evidence type="ECO:0000256" key="9">
    <source>
        <dbReference type="ARBA" id="ARBA00023136"/>
    </source>
</evidence>
<accession>A0A2K6GKZ9</accession>